<dbReference type="CDD" id="cd00096">
    <property type="entry name" value="Ig"/>
    <property type="match status" value="1"/>
</dbReference>
<dbReference type="SMART" id="SM00409">
    <property type="entry name" value="IG"/>
    <property type="match status" value="2"/>
</dbReference>
<dbReference type="InterPro" id="IPR013783">
    <property type="entry name" value="Ig-like_fold"/>
</dbReference>
<dbReference type="InterPro" id="IPR003598">
    <property type="entry name" value="Ig_sub2"/>
</dbReference>
<evidence type="ECO:0000256" key="4">
    <source>
        <dbReference type="ARBA" id="ARBA00023319"/>
    </source>
</evidence>
<reference evidence="6 7" key="1">
    <citation type="journal article" date="2007" name="Science">
        <title>Sea anemone genome reveals ancestral eumetazoan gene repertoire and genomic organization.</title>
        <authorList>
            <person name="Putnam N.H."/>
            <person name="Srivastava M."/>
            <person name="Hellsten U."/>
            <person name="Dirks B."/>
            <person name="Chapman J."/>
            <person name="Salamov A."/>
            <person name="Terry A."/>
            <person name="Shapiro H."/>
            <person name="Lindquist E."/>
            <person name="Kapitonov V.V."/>
            <person name="Jurka J."/>
            <person name="Genikhovich G."/>
            <person name="Grigoriev I.V."/>
            <person name="Lucas S.M."/>
            <person name="Steele R.E."/>
            <person name="Finnerty J.R."/>
            <person name="Technau U."/>
            <person name="Martindale M.Q."/>
            <person name="Rokhsar D.S."/>
        </authorList>
    </citation>
    <scope>NUCLEOTIDE SEQUENCE [LARGE SCALE GENOMIC DNA]</scope>
    <source>
        <strain evidence="7">CH2 X CH6</strain>
    </source>
</reference>
<gene>
    <name evidence="6" type="ORF">NEMVEDRAFT_v1g222098</name>
</gene>
<evidence type="ECO:0000256" key="3">
    <source>
        <dbReference type="ARBA" id="ARBA00023180"/>
    </source>
</evidence>
<dbReference type="SMART" id="SM00408">
    <property type="entry name" value="IGc2"/>
    <property type="match status" value="1"/>
</dbReference>
<dbReference type="InterPro" id="IPR036179">
    <property type="entry name" value="Ig-like_dom_sf"/>
</dbReference>
<dbReference type="InParanoid" id="A7T484"/>
<keyword evidence="7" id="KW-1185">Reference proteome</keyword>
<sequence>MDLLKQAFSKFSETSLFLYLFLSDVSGSISIERYVGEDARFSWWSLNSPSSYFVGFSFKDGSNTLCWWRTDVPVNCPGNTSDKFIGRLFYYGNSTNNITFEIKNVKVGDEGSYKVTIRENIAPTTIIERSGMLTVLEAPAFTSSLNSTYDIAENDDVTVTCSASGRPAPNVTWVNKTSGSPVTHGTGTATLSLLKIQRHQAGVYQCQAINDVGRGAITQDITINVQYDLSEHKLNVLDLTLHLVDGFIKTDVYAKPSDSHFYLPPTSCHPEHCKRAIPYSVALRLKRNCSDENFLCRRNNEYKNYLIEQGYKPELVSSKFNEVASLSRSELLKPKSNRAKRKVTPLVMDFNPNLPDIGQIVRKNLSFLHSSTFMKEVFPEGSIISAFRRPKNLKDILAPSKFKQRAATEISNQENNSGCFKCGKKCDLCSSYFVQSRHFISAATGKKYFIRQRVSCNSKNAIYLATCRKCNLQYVGSCTTEFKSFREYLM</sequence>
<dbReference type="InterPro" id="IPR007110">
    <property type="entry name" value="Ig-like_dom"/>
</dbReference>
<dbReference type="SUPFAM" id="SSF48726">
    <property type="entry name" value="Immunoglobulin"/>
    <property type="match status" value="2"/>
</dbReference>
<keyword evidence="3" id="KW-0325">Glycoprotein</keyword>
<keyword evidence="4" id="KW-0393">Immunoglobulin domain</keyword>
<evidence type="ECO:0000259" key="5">
    <source>
        <dbReference type="PROSITE" id="PS50835"/>
    </source>
</evidence>
<accession>A7T484</accession>
<evidence type="ECO:0000313" key="6">
    <source>
        <dbReference type="EMBL" id="EDO29229.1"/>
    </source>
</evidence>
<keyword evidence="2" id="KW-1015">Disulfide bond</keyword>
<organism evidence="6 7">
    <name type="scientific">Nematostella vectensis</name>
    <name type="common">Starlet sea anemone</name>
    <dbReference type="NCBI Taxonomy" id="45351"/>
    <lineage>
        <taxon>Eukaryota</taxon>
        <taxon>Metazoa</taxon>
        <taxon>Cnidaria</taxon>
        <taxon>Anthozoa</taxon>
        <taxon>Hexacorallia</taxon>
        <taxon>Actiniaria</taxon>
        <taxon>Edwardsiidae</taxon>
        <taxon>Nematostella</taxon>
    </lineage>
</organism>
<dbReference type="EMBL" id="DS470801">
    <property type="protein sequence ID" value="EDO29229.1"/>
    <property type="molecule type" value="Genomic_DNA"/>
</dbReference>
<dbReference type="InterPro" id="IPR058912">
    <property type="entry name" value="HTH_animal"/>
</dbReference>
<proteinExistence type="predicted"/>
<evidence type="ECO:0000256" key="1">
    <source>
        <dbReference type="ARBA" id="ARBA00022729"/>
    </source>
</evidence>
<keyword evidence="1" id="KW-0732">Signal</keyword>
<evidence type="ECO:0000313" key="7">
    <source>
        <dbReference type="Proteomes" id="UP000001593"/>
    </source>
</evidence>
<feature type="domain" description="Ig-like" evidence="5">
    <location>
        <begin position="139"/>
        <end position="224"/>
    </location>
</feature>
<dbReference type="PANTHER" id="PTHR44337:SF20">
    <property type="entry name" value="CARCINOEMBRYONIC ANTIGEN-RELATED CELL ADHESION MOLECULE 5-RELATED"/>
    <property type="match status" value="1"/>
</dbReference>
<dbReference type="eggNOG" id="KOG3510">
    <property type="taxonomic scope" value="Eukaryota"/>
</dbReference>
<dbReference type="HOGENOM" id="CLU_557021_0_0_1"/>
<dbReference type="InterPro" id="IPR052598">
    <property type="entry name" value="IgSF_CEA-related"/>
</dbReference>
<name>A7T484_NEMVE</name>
<dbReference type="Pfam" id="PF26215">
    <property type="entry name" value="HTH_animal"/>
    <property type="match status" value="1"/>
</dbReference>
<dbReference type="Pfam" id="PF13927">
    <property type="entry name" value="Ig_3"/>
    <property type="match status" value="1"/>
</dbReference>
<dbReference type="Gene3D" id="2.60.40.10">
    <property type="entry name" value="Immunoglobulins"/>
    <property type="match status" value="2"/>
</dbReference>
<dbReference type="PROSITE" id="PS50835">
    <property type="entry name" value="IG_LIKE"/>
    <property type="match status" value="1"/>
</dbReference>
<dbReference type="InterPro" id="IPR003599">
    <property type="entry name" value="Ig_sub"/>
</dbReference>
<protein>
    <recommendedName>
        <fullName evidence="5">Ig-like domain-containing protein</fullName>
    </recommendedName>
</protein>
<dbReference type="AlphaFoldDB" id="A7T484"/>
<evidence type="ECO:0000256" key="2">
    <source>
        <dbReference type="ARBA" id="ARBA00023157"/>
    </source>
</evidence>
<dbReference type="Proteomes" id="UP000001593">
    <property type="component" value="Unassembled WGS sequence"/>
</dbReference>
<dbReference type="PhylomeDB" id="A7T484"/>
<dbReference type="PANTHER" id="PTHR44337">
    <property type="entry name" value="CARCINOEMBRYONIC ANTIGEN-RELATED CELL ADHESION MOLECULE 8"/>
    <property type="match status" value="1"/>
</dbReference>